<name>A0A7J7JUW9_BUGNE</name>
<feature type="transmembrane region" description="Helical" evidence="3">
    <location>
        <begin position="483"/>
        <end position="501"/>
    </location>
</feature>
<evidence type="ECO:0000256" key="1">
    <source>
        <dbReference type="ARBA" id="ARBA00004141"/>
    </source>
</evidence>
<feature type="region of interest" description="Disordered" evidence="2">
    <location>
        <begin position="632"/>
        <end position="669"/>
    </location>
</feature>
<dbReference type="SUPFAM" id="SSF103473">
    <property type="entry name" value="MFS general substrate transporter"/>
    <property type="match status" value="1"/>
</dbReference>
<feature type="transmembrane region" description="Helical" evidence="3">
    <location>
        <begin position="513"/>
        <end position="531"/>
    </location>
</feature>
<feature type="transmembrane region" description="Helical" evidence="3">
    <location>
        <begin position="54"/>
        <end position="82"/>
    </location>
</feature>
<feature type="transmembrane region" description="Helical" evidence="3">
    <location>
        <begin position="602"/>
        <end position="623"/>
    </location>
</feature>
<sequence>MSLSGALLLGVYMFSAPLASALCNKFGSRRVAMGGCIISFISLFLARYSPSAPLFLVLFGFCTGIGFGMMFMAAMVIVGFYFEKRRSIAATLAMCGSGVGMSTVAPLVTYLLEEFEWEQVLLLLSGAVLQAFVLGSLYRPIDANFNRRKKLILQRLEEDRKIGPQTCLIMQRLLEEKKRQRTVSTGSMNNVIITKENILVRPADMETEFRERKPSILNRFKAAIGRSKDNISGSSKLHSAYSSKAGTPQVQHRAIPDIKVNGIDTPPSAGSPLAIRHLKFTPTPSNLVNDTGSFHGSVKSLQPNKASPVHGGSKERSYHSVQDFATADNISIAASVGGVSVGGTSTASTNVNSENAEELLRLYRNHTPDNDRPMYRQDILYSGSVHHLPQYTSNIDNYVASITQVPQDNVTAEEDHGCCWYRLECLPKSIRDVLRSILDTSTFSSPTFVVLSISSFLTMMGYFVPFVFLPVYARSLGISTMDVAYLLSIMGGTNTLGRVIAGALGGKEGVDSIIINSIALVIAGGFVLALPHFDERYLLEVFSAVFGLCVAAFSSLRSLIVVELMGLDKLTTAFGQLVVLQGLGVIVGTPMAGLLYDFTGNFSGGFYLSGSAILVSGVMCFPLRKLRSIEKKGGHRAHSANSNSDEVKKAMLPDSLTSNITRDSAESSL</sequence>
<evidence type="ECO:0000259" key="4">
    <source>
        <dbReference type="PROSITE" id="PS50850"/>
    </source>
</evidence>
<feature type="compositionally biased region" description="Polar residues" evidence="2">
    <location>
        <begin position="230"/>
        <end position="250"/>
    </location>
</feature>
<keyword evidence="3" id="KW-0812">Transmembrane</keyword>
<accession>A0A7J7JUW9</accession>
<keyword evidence="3" id="KW-0472">Membrane</keyword>
<reference evidence="5" key="1">
    <citation type="submission" date="2020-06" db="EMBL/GenBank/DDBJ databases">
        <title>Draft genome of Bugula neritina, a colonial animal packing powerful symbionts and potential medicines.</title>
        <authorList>
            <person name="Rayko M."/>
        </authorList>
    </citation>
    <scope>NUCLEOTIDE SEQUENCE [LARGE SCALE GENOMIC DNA]</scope>
    <source>
        <strain evidence="5">Kwan_BN1</strain>
    </source>
</reference>
<dbReference type="GO" id="GO:0016020">
    <property type="term" value="C:membrane"/>
    <property type="evidence" value="ECO:0007669"/>
    <property type="project" value="UniProtKB-SubCell"/>
</dbReference>
<dbReference type="InterPro" id="IPR011701">
    <property type="entry name" value="MFS"/>
</dbReference>
<evidence type="ECO:0000256" key="2">
    <source>
        <dbReference type="SAM" id="MobiDB-lite"/>
    </source>
</evidence>
<feature type="compositionally biased region" description="Polar residues" evidence="2">
    <location>
        <begin position="655"/>
        <end position="669"/>
    </location>
</feature>
<keyword evidence="3" id="KW-1133">Transmembrane helix</keyword>
<feature type="domain" description="Major facilitator superfamily (MFS) profile" evidence="4">
    <location>
        <begin position="1"/>
        <end position="143"/>
    </location>
</feature>
<comment type="caution">
    <text evidence="5">The sequence shown here is derived from an EMBL/GenBank/DDBJ whole genome shotgun (WGS) entry which is preliminary data.</text>
</comment>
<dbReference type="AlphaFoldDB" id="A0A7J7JUW9"/>
<dbReference type="PANTHER" id="PTHR11360:SF238">
    <property type="entry name" value="SD10469P"/>
    <property type="match status" value="1"/>
</dbReference>
<feature type="domain" description="Major facilitator superfamily (MFS) profile" evidence="4">
    <location>
        <begin position="447"/>
        <end position="669"/>
    </location>
</feature>
<feature type="region of interest" description="Disordered" evidence="2">
    <location>
        <begin position="229"/>
        <end position="250"/>
    </location>
</feature>
<evidence type="ECO:0000313" key="5">
    <source>
        <dbReference type="EMBL" id="KAF6029763.1"/>
    </source>
</evidence>
<protein>
    <recommendedName>
        <fullName evidence="4">Major facilitator superfamily (MFS) profile domain-containing protein</fullName>
    </recommendedName>
</protein>
<dbReference type="Gene3D" id="1.20.1250.20">
    <property type="entry name" value="MFS general substrate transporter like domains"/>
    <property type="match status" value="2"/>
</dbReference>
<dbReference type="EMBL" id="VXIV02001788">
    <property type="protein sequence ID" value="KAF6029763.1"/>
    <property type="molecule type" value="Genomic_DNA"/>
</dbReference>
<comment type="subcellular location">
    <subcellularLocation>
        <location evidence="1">Membrane</location>
        <topology evidence="1">Multi-pass membrane protein</topology>
    </subcellularLocation>
</comment>
<feature type="transmembrane region" description="Helical" evidence="3">
    <location>
        <begin position="537"/>
        <end position="556"/>
    </location>
</feature>
<proteinExistence type="predicted"/>
<dbReference type="PROSITE" id="PS50850">
    <property type="entry name" value="MFS"/>
    <property type="match status" value="2"/>
</dbReference>
<feature type="transmembrane region" description="Helical" evidence="3">
    <location>
        <begin position="120"/>
        <end position="141"/>
    </location>
</feature>
<feature type="transmembrane region" description="Helical" evidence="3">
    <location>
        <begin position="89"/>
        <end position="108"/>
    </location>
</feature>
<keyword evidence="6" id="KW-1185">Reference proteome</keyword>
<organism evidence="5 6">
    <name type="scientific">Bugula neritina</name>
    <name type="common">Brown bryozoan</name>
    <name type="synonym">Sertularia neritina</name>
    <dbReference type="NCBI Taxonomy" id="10212"/>
    <lineage>
        <taxon>Eukaryota</taxon>
        <taxon>Metazoa</taxon>
        <taxon>Spiralia</taxon>
        <taxon>Lophotrochozoa</taxon>
        <taxon>Bryozoa</taxon>
        <taxon>Gymnolaemata</taxon>
        <taxon>Cheilostomatida</taxon>
        <taxon>Flustrina</taxon>
        <taxon>Buguloidea</taxon>
        <taxon>Bugulidae</taxon>
        <taxon>Bugula</taxon>
    </lineage>
</organism>
<feature type="transmembrane region" description="Helical" evidence="3">
    <location>
        <begin position="6"/>
        <end position="24"/>
    </location>
</feature>
<evidence type="ECO:0000313" key="6">
    <source>
        <dbReference type="Proteomes" id="UP000593567"/>
    </source>
</evidence>
<feature type="transmembrane region" description="Helical" evidence="3">
    <location>
        <begin position="448"/>
        <end position="471"/>
    </location>
</feature>
<gene>
    <name evidence="5" type="ORF">EB796_011940</name>
</gene>
<dbReference type="OrthoDB" id="6499973at2759"/>
<dbReference type="InterPro" id="IPR020846">
    <property type="entry name" value="MFS_dom"/>
</dbReference>
<dbReference type="GO" id="GO:0008028">
    <property type="term" value="F:monocarboxylic acid transmembrane transporter activity"/>
    <property type="evidence" value="ECO:0007669"/>
    <property type="project" value="TreeGrafter"/>
</dbReference>
<feature type="transmembrane region" description="Helical" evidence="3">
    <location>
        <begin position="31"/>
        <end position="48"/>
    </location>
</feature>
<evidence type="ECO:0000256" key="3">
    <source>
        <dbReference type="SAM" id="Phobius"/>
    </source>
</evidence>
<dbReference type="Proteomes" id="UP000593567">
    <property type="component" value="Unassembled WGS sequence"/>
</dbReference>
<dbReference type="PANTHER" id="PTHR11360">
    <property type="entry name" value="MONOCARBOXYLATE TRANSPORTER"/>
    <property type="match status" value="1"/>
</dbReference>
<dbReference type="Pfam" id="PF07690">
    <property type="entry name" value="MFS_1"/>
    <property type="match status" value="2"/>
</dbReference>
<dbReference type="InterPro" id="IPR036259">
    <property type="entry name" value="MFS_trans_sf"/>
</dbReference>
<feature type="transmembrane region" description="Helical" evidence="3">
    <location>
        <begin position="577"/>
        <end position="596"/>
    </location>
</feature>
<dbReference type="InterPro" id="IPR050327">
    <property type="entry name" value="Proton-linked_MCT"/>
</dbReference>